<gene>
    <name evidence="1" type="ORF">LDG_8269</name>
</gene>
<accession>G9ESJ5</accession>
<dbReference type="STRING" id="658187.LDG_8269"/>
<dbReference type="HOGENOM" id="CLU_428135_0_0_6"/>
<name>G9ESJ5_9GAMM</name>
<proteinExistence type="predicted"/>
<protein>
    <submittedName>
        <fullName evidence="1">Uncharacterized protein</fullName>
    </submittedName>
</protein>
<sequence>MLVQKIVDFYTELGKEHVLINCDTGLLKSIIERFSGKKTTDVLGKDDLQFLCKCYNTRWQKVKRNIEDYTLSASSVNQKWVNLAKVIAAELDISYLSILFYDVTNTHDPADGSLLTETTKLTNFYLNDANQLCRKRVLYDRMKEQGYMLCSTDLTGTTLKIVTIAELHHLKRCKQESGKFTIVYPSKTEDNEDFVSFWDFLTKKSFPQLRSRGRMPIELLPHLIDMIEDYFRLKAMDASFHLFKDVFQRFVARLYQHPLSNVNYLYGQPVRYKEQAQYLLDVFIVIFQANTFTIDEEIKALGTCLFKYAPILKANSHELRELYTNLITPDDNIEVRRRIAYERCCSIYISLFATEFKMWTHGQSISCWDIVNMIPSELGDIYKLLHALFNKAEPDFIATYDEIINEYVVPKSNSNGFFSQCMTLITRNKATAKWLDLVEHKHLAQLGSYWFEPPIILYALLAYSTTVNENQELIDDFLDELIHTYSQDKPAFAKALRVNILFSKFLSSLEEYTRRHLIIWLTLTEPDTEAEAAKIRFIEHCTSYILRRITPLGYKPPSETVARYMGGVDKDSVTDVYNKLNLSHLESSVQERIQNYFSDLHHLILTAEQKWQLEDEVRVTVDPIGAYT</sequence>
<dbReference type="RefSeq" id="WP_006872151.1">
    <property type="nucleotide sequence ID" value="NZ_JH413843.1"/>
</dbReference>
<evidence type="ECO:0000313" key="2">
    <source>
        <dbReference type="Proteomes" id="UP000002770"/>
    </source>
</evidence>
<evidence type="ECO:0000313" key="1">
    <source>
        <dbReference type="EMBL" id="EHL29976.1"/>
    </source>
</evidence>
<dbReference type="eggNOG" id="COG0666">
    <property type="taxonomic scope" value="Bacteria"/>
</dbReference>
<keyword evidence="2" id="KW-1185">Reference proteome</keyword>
<organism evidence="1 2">
    <name type="scientific">Legionella drancourtii LLAP12</name>
    <dbReference type="NCBI Taxonomy" id="658187"/>
    <lineage>
        <taxon>Bacteria</taxon>
        <taxon>Pseudomonadati</taxon>
        <taxon>Pseudomonadota</taxon>
        <taxon>Gammaproteobacteria</taxon>
        <taxon>Legionellales</taxon>
        <taxon>Legionellaceae</taxon>
        <taxon>Legionella</taxon>
    </lineage>
</organism>
<dbReference type="OrthoDB" id="5631790at2"/>
<dbReference type="Proteomes" id="UP000002770">
    <property type="component" value="Unassembled WGS sequence"/>
</dbReference>
<dbReference type="AlphaFoldDB" id="G9ESJ5"/>
<dbReference type="EMBL" id="JH413843">
    <property type="protein sequence ID" value="EHL29976.1"/>
    <property type="molecule type" value="Genomic_DNA"/>
</dbReference>
<dbReference type="InParanoid" id="G9ESJ5"/>
<reference evidence="1 2" key="1">
    <citation type="journal article" date="2011" name="BMC Genomics">
        <title>Insight into cross-talk between intra-amoebal pathogens.</title>
        <authorList>
            <person name="Gimenez G."/>
            <person name="Bertelli C."/>
            <person name="Moliner C."/>
            <person name="Robert C."/>
            <person name="Raoult D."/>
            <person name="Fournier P.E."/>
            <person name="Greub G."/>
        </authorList>
    </citation>
    <scope>NUCLEOTIDE SEQUENCE [LARGE SCALE GENOMIC DNA]</scope>
    <source>
        <strain evidence="1 2">LLAP12</strain>
    </source>
</reference>